<evidence type="ECO:0000313" key="2">
    <source>
        <dbReference type="EMBL" id="REH55545.1"/>
    </source>
</evidence>
<dbReference type="OrthoDB" id="3694322at2"/>
<evidence type="ECO:0000256" key="1">
    <source>
        <dbReference type="SAM" id="MobiDB-lite"/>
    </source>
</evidence>
<sequence length="105" mass="10563">MSGSVKADGQAITTLGSYFRDLDETTAAGYRTTLDSVHVTGDITGRSCPQAGDAATKAVQTLSANVKDFGSHAEDICAGLNATAKNYGDTDSANASSISSAGGRA</sequence>
<dbReference type="Proteomes" id="UP000256269">
    <property type="component" value="Unassembled WGS sequence"/>
</dbReference>
<organism evidence="2 3">
    <name type="scientific">Kutzneria buriramensis</name>
    <dbReference type="NCBI Taxonomy" id="1045776"/>
    <lineage>
        <taxon>Bacteria</taxon>
        <taxon>Bacillati</taxon>
        <taxon>Actinomycetota</taxon>
        <taxon>Actinomycetes</taxon>
        <taxon>Pseudonocardiales</taxon>
        <taxon>Pseudonocardiaceae</taxon>
        <taxon>Kutzneria</taxon>
    </lineage>
</organism>
<comment type="caution">
    <text evidence="2">The sequence shown here is derived from an EMBL/GenBank/DDBJ whole genome shotgun (WGS) entry which is preliminary data.</text>
</comment>
<proteinExistence type="predicted"/>
<dbReference type="InterPro" id="IPR022536">
    <property type="entry name" value="EspC"/>
</dbReference>
<dbReference type="RefSeq" id="WP_116172441.1">
    <property type="nucleotide sequence ID" value="NZ_CP144375.1"/>
</dbReference>
<name>A0A3E0IBL7_9PSEU</name>
<feature type="compositionally biased region" description="Low complexity" evidence="1">
    <location>
        <begin position="92"/>
        <end position="105"/>
    </location>
</feature>
<dbReference type="AlphaFoldDB" id="A0A3E0IBL7"/>
<evidence type="ECO:0000313" key="3">
    <source>
        <dbReference type="Proteomes" id="UP000256269"/>
    </source>
</evidence>
<keyword evidence="3" id="KW-1185">Reference proteome</keyword>
<gene>
    <name evidence="2" type="ORF">BCF44_101569</name>
</gene>
<accession>A0A3E0IBL7</accession>
<dbReference type="EMBL" id="QUNO01000001">
    <property type="protein sequence ID" value="REH55545.1"/>
    <property type="molecule type" value="Genomic_DNA"/>
</dbReference>
<dbReference type="Pfam" id="PF10824">
    <property type="entry name" value="T7SS_ESX_EspC"/>
    <property type="match status" value="1"/>
</dbReference>
<reference evidence="2 3" key="1">
    <citation type="submission" date="2018-08" db="EMBL/GenBank/DDBJ databases">
        <title>Genomic Encyclopedia of Archaeal and Bacterial Type Strains, Phase II (KMG-II): from individual species to whole genera.</title>
        <authorList>
            <person name="Goeker M."/>
        </authorList>
    </citation>
    <scope>NUCLEOTIDE SEQUENCE [LARGE SCALE GENOMIC DNA]</scope>
    <source>
        <strain evidence="2 3">DSM 45791</strain>
    </source>
</reference>
<protein>
    <submittedName>
        <fullName evidence="2">Excreted virulence factor EspC (Type VII ESX diderm)</fullName>
    </submittedName>
</protein>
<feature type="region of interest" description="Disordered" evidence="1">
    <location>
        <begin position="85"/>
        <end position="105"/>
    </location>
</feature>
<dbReference type="GO" id="GO:0009306">
    <property type="term" value="P:protein secretion"/>
    <property type="evidence" value="ECO:0007669"/>
    <property type="project" value="InterPro"/>
</dbReference>